<dbReference type="Proteomes" id="UP001072952">
    <property type="component" value="Unassembled WGS sequence"/>
</dbReference>
<name>A0ABT4BKX6_9STAP</name>
<dbReference type="Pfam" id="PF07129">
    <property type="entry name" value="DUF1381"/>
    <property type="match status" value="1"/>
</dbReference>
<sequence>MTQYLIKTIKHDTGEIFQDVMKARSNETFEIVEVNDMQELKAQTQLKEWSYDVEETHNHDNSND</sequence>
<dbReference type="RefSeq" id="WP_145458172.1">
    <property type="nucleotide sequence ID" value="NZ_JANSLD010000027.1"/>
</dbReference>
<reference evidence="1" key="2">
    <citation type="submission" date="2022-08" db="EMBL/GenBank/DDBJ databases">
        <authorList>
            <person name="Magnan C."/>
        </authorList>
    </citation>
    <scope>NUCLEOTIDE SEQUENCE</scope>
    <source>
        <strain evidence="1">NSP012P</strain>
    </source>
</reference>
<evidence type="ECO:0000313" key="1">
    <source>
        <dbReference type="EMBL" id="MCY1583325.1"/>
    </source>
</evidence>
<gene>
    <name evidence="1" type="ORF">NW133_07260</name>
</gene>
<reference evidence="1" key="1">
    <citation type="journal article" date="2022" name="Int. J. Mol. Sci.">
        <title>Phenotypic and Genotypic Virulence Characterisation of Staphylococcus pettenkoferi Strains Isolated from Human Bloodstream and Diabetic Foot Infections.</title>
        <authorList>
            <person name="Magnan C."/>
            <person name="Ahmad-Mansour N."/>
            <person name="Pouget C."/>
            <person name="Morsli M."/>
            <person name="Huc-Brandt S."/>
            <person name="Pantel A."/>
            <person name="Dunyach-Remy C."/>
            <person name="Sotto A."/>
            <person name="Molle V."/>
            <person name="Lavigne J.-P."/>
        </authorList>
    </citation>
    <scope>NUCLEOTIDE SEQUENCE</scope>
    <source>
        <strain evidence="1">NSP012P</strain>
    </source>
</reference>
<keyword evidence="2" id="KW-1185">Reference proteome</keyword>
<comment type="caution">
    <text evidence="1">The sequence shown here is derived from an EMBL/GenBank/DDBJ whole genome shotgun (WGS) entry which is preliminary data.</text>
</comment>
<protein>
    <submittedName>
        <fullName evidence="1">DUF1381 domain-containing protein</fullName>
    </submittedName>
</protein>
<organism evidence="1 2">
    <name type="scientific">Staphylococcus pettenkoferi</name>
    <dbReference type="NCBI Taxonomy" id="170573"/>
    <lineage>
        <taxon>Bacteria</taxon>
        <taxon>Bacillati</taxon>
        <taxon>Bacillota</taxon>
        <taxon>Bacilli</taxon>
        <taxon>Bacillales</taxon>
        <taxon>Staphylococcaceae</taxon>
        <taxon>Staphylococcus</taxon>
    </lineage>
</organism>
<proteinExistence type="predicted"/>
<dbReference type="EMBL" id="JANSLD010000027">
    <property type="protein sequence ID" value="MCY1583325.1"/>
    <property type="molecule type" value="Genomic_DNA"/>
</dbReference>
<accession>A0ABT4BKX6</accession>
<evidence type="ECO:0000313" key="2">
    <source>
        <dbReference type="Proteomes" id="UP001072952"/>
    </source>
</evidence>
<dbReference type="InterPro" id="IPR009812">
    <property type="entry name" value="DUF1381"/>
</dbReference>